<dbReference type="InterPro" id="IPR006598">
    <property type="entry name" value="CAP10"/>
</dbReference>
<evidence type="ECO:0000313" key="4">
    <source>
        <dbReference type="Proteomes" id="UP001456524"/>
    </source>
</evidence>
<protein>
    <recommendedName>
        <fullName evidence="2">Glycosyl transferase CAP10 domain-containing protein</fullName>
    </recommendedName>
</protein>
<comment type="caution">
    <text evidence="3">The sequence shown here is derived from an EMBL/GenBank/DDBJ whole genome shotgun (WGS) entry which is preliminary data.</text>
</comment>
<keyword evidence="1" id="KW-1133">Transmembrane helix</keyword>
<name>A0ABR1XIB4_9PEZI</name>
<dbReference type="SMART" id="SM00672">
    <property type="entry name" value="CAP10"/>
    <property type="match status" value="1"/>
</dbReference>
<evidence type="ECO:0000313" key="3">
    <source>
        <dbReference type="EMBL" id="KAK8155861.1"/>
    </source>
</evidence>
<evidence type="ECO:0000256" key="1">
    <source>
        <dbReference type="SAM" id="Phobius"/>
    </source>
</evidence>
<dbReference type="Pfam" id="PF05686">
    <property type="entry name" value="Glyco_transf_90"/>
    <property type="match status" value="1"/>
</dbReference>
<dbReference type="PANTHER" id="PTHR12203:SF22">
    <property type="entry name" value="CAPSULE ASSOCIATED PROTEIN"/>
    <property type="match status" value="1"/>
</dbReference>
<sequence length="634" mass="72838">MFPRCSRVWRPIGRRGRFLFIAAYLTLSIYLYSSLLDDPILSSSNNGPSPIDKLIEEAQTTFAQVLEGRSNTVRSAAARYRIRRGRHPPPGFDAWFEYAQSRDAIIVEDFFDQIYHDLEPFWGLPARYTREAAAAFQPTAVSVRNGIATKKDGEDRVWMNLWFDLVNSIAQTQSLPDVDLPMNINDESRLFASWEDINDFMAKGNATKDMPESANVIQRFSGLSDLKDPVAPPAQWLEDFREMWPAFRDGCPPDSPARRNQTELDLSVPALDYLNGLSKDFPPASYYGYIYNWTKATDPCMHAHLRGLHGTFIEPQSTSITKRLIPLMGGSKLSKNNEILIPPAMYWSDDEHYSGGIDHGVPWEKKISKIVWRGSGTGGRNREHTWPHFQRHRLVSMMNGTTVSIAERQQYKQLEEQHKQQKQLPSNMYNPDPNTTTFVLPPPHLYNIDAHRHRRLGAWLSHLADPGFTDLLCFPHEDGPRCSYTAPYYNPVPDLPMRLQYNYKLLPDVDGNSFSGRYRGFLRSSSLPLKATIYREWHDSRLFPWIHFVPLDNTYADLYGLMQYFLGTGRTGRGARDDKAKKIALDGMHWAGQVLRKEDMQIYMYRLILEFARVCDDKRAVLGWVDDLKAAKVQ</sequence>
<evidence type="ECO:0000259" key="2">
    <source>
        <dbReference type="SMART" id="SM00672"/>
    </source>
</evidence>
<feature type="transmembrane region" description="Helical" evidence="1">
    <location>
        <begin position="18"/>
        <end position="36"/>
    </location>
</feature>
<dbReference type="EMBL" id="JBBWUH010000010">
    <property type="protein sequence ID" value="KAK8155861.1"/>
    <property type="molecule type" value="Genomic_DNA"/>
</dbReference>
<dbReference type="PANTHER" id="PTHR12203">
    <property type="entry name" value="KDEL LYS-ASP-GLU-LEU CONTAINING - RELATED"/>
    <property type="match status" value="1"/>
</dbReference>
<accession>A0ABR1XIB4</accession>
<reference evidence="3 4" key="1">
    <citation type="journal article" date="2022" name="G3 (Bethesda)">
        <title>Enemy or ally: a genomic approach to elucidate the lifestyle of Phyllosticta citrichinaensis.</title>
        <authorList>
            <person name="Buijs V.A."/>
            <person name="Groenewald J.Z."/>
            <person name="Haridas S."/>
            <person name="LaButti K.M."/>
            <person name="Lipzen A."/>
            <person name="Martin F.M."/>
            <person name="Barry K."/>
            <person name="Grigoriev I.V."/>
            <person name="Crous P.W."/>
            <person name="Seidl M.F."/>
        </authorList>
    </citation>
    <scope>NUCLEOTIDE SEQUENCE [LARGE SCALE GENOMIC DNA]</scope>
    <source>
        <strain evidence="3 4">CBS 129764</strain>
    </source>
</reference>
<keyword evidence="1" id="KW-0812">Transmembrane</keyword>
<feature type="domain" description="Glycosyl transferase CAP10" evidence="2">
    <location>
        <begin position="313"/>
        <end position="618"/>
    </location>
</feature>
<proteinExistence type="predicted"/>
<organism evidence="3 4">
    <name type="scientific">Phyllosticta citrichinensis</name>
    <dbReference type="NCBI Taxonomy" id="1130410"/>
    <lineage>
        <taxon>Eukaryota</taxon>
        <taxon>Fungi</taxon>
        <taxon>Dikarya</taxon>
        <taxon>Ascomycota</taxon>
        <taxon>Pezizomycotina</taxon>
        <taxon>Dothideomycetes</taxon>
        <taxon>Dothideomycetes incertae sedis</taxon>
        <taxon>Botryosphaeriales</taxon>
        <taxon>Phyllostictaceae</taxon>
        <taxon>Phyllosticta</taxon>
    </lineage>
</organism>
<dbReference type="InterPro" id="IPR051091">
    <property type="entry name" value="O-Glucosyltr/Glycosyltrsf_90"/>
</dbReference>
<gene>
    <name evidence="3" type="ORF">IWX90DRAFT_50739</name>
</gene>
<keyword evidence="4" id="KW-1185">Reference proteome</keyword>
<keyword evidence="1" id="KW-0472">Membrane</keyword>
<dbReference type="Proteomes" id="UP001456524">
    <property type="component" value="Unassembled WGS sequence"/>
</dbReference>